<dbReference type="RefSeq" id="WP_243306111.1">
    <property type="nucleotide sequence ID" value="NZ_JALGBI010000001.1"/>
</dbReference>
<evidence type="ECO:0000313" key="4">
    <source>
        <dbReference type="EMBL" id="MCJ0763522.1"/>
    </source>
</evidence>
<dbReference type="AlphaFoldDB" id="A0A9X2APH8"/>
<keyword evidence="5" id="KW-1185">Reference proteome</keyword>
<feature type="chain" id="PRO_5040783575" evidence="3">
    <location>
        <begin position="26"/>
        <end position="162"/>
    </location>
</feature>
<reference evidence="4" key="1">
    <citation type="submission" date="2022-03" db="EMBL/GenBank/DDBJ databases">
        <authorList>
            <person name="Woo C.Y."/>
        </authorList>
    </citation>
    <scope>NUCLEOTIDE SEQUENCE</scope>
    <source>
        <strain evidence="4">CYS-02</strain>
    </source>
</reference>
<protein>
    <submittedName>
        <fullName evidence="4">Spy/CpxP family protein refolding chaperone</fullName>
    </submittedName>
</protein>
<dbReference type="Proteomes" id="UP001139447">
    <property type="component" value="Unassembled WGS sequence"/>
</dbReference>
<dbReference type="Pfam" id="PF07813">
    <property type="entry name" value="LTXXQ"/>
    <property type="match status" value="1"/>
</dbReference>
<evidence type="ECO:0000256" key="3">
    <source>
        <dbReference type="SAM" id="SignalP"/>
    </source>
</evidence>
<dbReference type="InterPro" id="IPR012899">
    <property type="entry name" value="LTXXQ"/>
</dbReference>
<feature type="coiled-coil region" evidence="1">
    <location>
        <begin position="114"/>
        <end position="141"/>
    </location>
</feature>
<comment type="caution">
    <text evidence="4">The sequence shown here is derived from an EMBL/GenBank/DDBJ whole genome shotgun (WGS) entry which is preliminary data.</text>
</comment>
<evidence type="ECO:0000256" key="2">
    <source>
        <dbReference type="SAM" id="MobiDB-lite"/>
    </source>
</evidence>
<feature type="compositionally biased region" description="Low complexity" evidence="2">
    <location>
        <begin position="42"/>
        <end position="61"/>
    </location>
</feature>
<evidence type="ECO:0000256" key="1">
    <source>
        <dbReference type="SAM" id="Coils"/>
    </source>
</evidence>
<keyword evidence="1" id="KW-0175">Coiled coil</keyword>
<feature type="region of interest" description="Disordered" evidence="2">
    <location>
        <begin position="30"/>
        <end position="62"/>
    </location>
</feature>
<dbReference type="EMBL" id="JALGBI010000001">
    <property type="protein sequence ID" value="MCJ0763522.1"/>
    <property type="molecule type" value="Genomic_DNA"/>
</dbReference>
<feature type="signal peptide" evidence="3">
    <location>
        <begin position="1"/>
        <end position="25"/>
    </location>
</feature>
<keyword evidence="3" id="KW-0732">Signal</keyword>
<gene>
    <name evidence="4" type="ORF">MMF98_09905</name>
</gene>
<organism evidence="4 5">
    <name type="scientific">Variovorax terrae</name>
    <dbReference type="NCBI Taxonomy" id="2923278"/>
    <lineage>
        <taxon>Bacteria</taxon>
        <taxon>Pseudomonadati</taxon>
        <taxon>Pseudomonadota</taxon>
        <taxon>Betaproteobacteria</taxon>
        <taxon>Burkholderiales</taxon>
        <taxon>Comamonadaceae</taxon>
        <taxon>Variovorax</taxon>
    </lineage>
</organism>
<name>A0A9X2APH8_9BURK</name>
<dbReference type="GO" id="GO:0042597">
    <property type="term" value="C:periplasmic space"/>
    <property type="evidence" value="ECO:0007669"/>
    <property type="project" value="InterPro"/>
</dbReference>
<sequence>MTTPRSTRPLFVAATLALCASQVLAQFSSGMGGMGGRRGRSADTSSSARPSDASAAPGSRAQQTVDKLYDLRMRLLITPEQAPAWESFYARTLAWANEAANGRRTSAVAEQSALQAVQLRLSETQNRYALMEDLADAAKKLYAQLTPEQQRTADQYLPPVIP</sequence>
<accession>A0A9X2APH8</accession>
<evidence type="ECO:0000313" key="5">
    <source>
        <dbReference type="Proteomes" id="UP001139447"/>
    </source>
</evidence>
<proteinExistence type="predicted"/>